<dbReference type="GO" id="GO:1990904">
    <property type="term" value="C:ribonucleoprotein complex"/>
    <property type="evidence" value="ECO:0007669"/>
    <property type="project" value="UniProtKB-KW"/>
</dbReference>
<dbReference type="GO" id="GO:0005840">
    <property type="term" value="C:ribosome"/>
    <property type="evidence" value="ECO:0007669"/>
    <property type="project" value="UniProtKB-KW"/>
</dbReference>
<dbReference type="InterPro" id="IPR047865">
    <property type="entry name" value="Ribosomal_uL10_bac_type"/>
</dbReference>
<sequence>MALEHKREKEAYVDIELALAAKVKAWIREEEFAVVAVCQFLPVPGRTLWLTKNQLRIKGLEFRNYGNKIMKKVFEGTPLSTLDVMLVGSNCMLFSKDISALKTIVDETRRLNWIIPLAISVGNRLVSMEEAEKLAKLQSLEDVRAETVQLFDRIPHQLVQSLDHQSHSLVGGLEQYARSSSA</sequence>
<evidence type="ECO:0000313" key="6">
    <source>
        <dbReference type="EMBL" id="TKR82484.1"/>
    </source>
</evidence>
<organism evidence="6 7">
    <name type="scientific">Steinernema carpocapsae</name>
    <name type="common">Entomopathogenic nematode</name>
    <dbReference type="NCBI Taxonomy" id="34508"/>
    <lineage>
        <taxon>Eukaryota</taxon>
        <taxon>Metazoa</taxon>
        <taxon>Ecdysozoa</taxon>
        <taxon>Nematoda</taxon>
        <taxon>Chromadorea</taxon>
        <taxon>Rhabditida</taxon>
        <taxon>Tylenchina</taxon>
        <taxon>Panagrolaimomorpha</taxon>
        <taxon>Strongyloidoidea</taxon>
        <taxon>Steinernematidae</taxon>
        <taxon>Steinernema</taxon>
    </lineage>
</organism>
<dbReference type="STRING" id="34508.A0A4U5NHW4"/>
<dbReference type="SUPFAM" id="SSF160369">
    <property type="entry name" value="Ribosomal protein L10-like"/>
    <property type="match status" value="1"/>
</dbReference>
<gene>
    <name evidence="6" type="ORF">L596_016204</name>
</gene>
<dbReference type="PANTHER" id="PTHR11560">
    <property type="entry name" value="39S RIBOSOMAL PROTEIN L10, MITOCHONDRIAL"/>
    <property type="match status" value="1"/>
</dbReference>
<keyword evidence="7" id="KW-1185">Reference proteome</keyword>
<accession>A0A4U5NHW4</accession>
<comment type="similarity">
    <text evidence="1">Belongs to the universal ribosomal protein uL10 family.</text>
</comment>
<dbReference type="InterPro" id="IPR001790">
    <property type="entry name" value="Ribosomal_uL10"/>
</dbReference>
<reference evidence="6 7" key="1">
    <citation type="journal article" date="2015" name="Genome Biol.">
        <title>Comparative genomics of Steinernema reveals deeply conserved gene regulatory networks.</title>
        <authorList>
            <person name="Dillman A.R."/>
            <person name="Macchietto M."/>
            <person name="Porter C.F."/>
            <person name="Rogers A."/>
            <person name="Williams B."/>
            <person name="Antoshechkin I."/>
            <person name="Lee M.M."/>
            <person name="Goodwin Z."/>
            <person name="Lu X."/>
            <person name="Lewis E.E."/>
            <person name="Goodrich-Blair H."/>
            <person name="Stock S.P."/>
            <person name="Adams B.J."/>
            <person name="Sternberg P.W."/>
            <person name="Mortazavi A."/>
        </authorList>
    </citation>
    <scope>NUCLEOTIDE SEQUENCE [LARGE SCALE GENOMIC DNA]</scope>
    <source>
        <strain evidence="6 7">ALL</strain>
    </source>
</reference>
<dbReference type="OrthoDB" id="360689at2759"/>
<dbReference type="AlphaFoldDB" id="A0A4U5NHW4"/>
<protein>
    <recommendedName>
        <fullName evidence="4">Large ribosomal subunit protein uL10m</fullName>
    </recommendedName>
    <alternativeName>
        <fullName evidence="5">39S ribosomal protein L10, mitochondrial</fullName>
    </alternativeName>
</protein>
<dbReference type="Gene3D" id="3.30.70.1730">
    <property type="match status" value="1"/>
</dbReference>
<keyword evidence="3" id="KW-0687">Ribonucleoprotein</keyword>
<dbReference type="Proteomes" id="UP000298663">
    <property type="component" value="Unassembled WGS sequence"/>
</dbReference>
<name>A0A4U5NHW4_STECR</name>
<evidence type="ECO:0000256" key="5">
    <source>
        <dbReference type="ARBA" id="ARBA00035716"/>
    </source>
</evidence>
<keyword evidence="2" id="KW-0689">Ribosomal protein</keyword>
<proteinExistence type="inferred from homology"/>
<evidence type="ECO:0000256" key="1">
    <source>
        <dbReference type="ARBA" id="ARBA00008889"/>
    </source>
</evidence>
<evidence type="ECO:0000256" key="3">
    <source>
        <dbReference type="ARBA" id="ARBA00023274"/>
    </source>
</evidence>
<dbReference type="Pfam" id="PF00466">
    <property type="entry name" value="Ribosomal_L10"/>
    <property type="match status" value="1"/>
</dbReference>
<evidence type="ECO:0000256" key="4">
    <source>
        <dbReference type="ARBA" id="ARBA00035707"/>
    </source>
</evidence>
<evidence type="ECO:0000256" key="2">
    <source>
        <dbReference type="ARBA" id="ARBA00022980"/>
    </source>
</evidence>
<dbReference type="InterPro" id="IPR043141">
    <property type="entry name" value="Ribosomal_uL10-like_sf"/>
</dbReference>
<dbReference type="EMBL" id="AZBU02000004">
    <property type="protein sequence ID" value="TKR82484.1"/>
    <property type="molecule type" value="Genomic_DNA"/>
</dbReference>
<reference evidence="6 7" key="2">
    <citation type="journal article" date="2019" name="G3 (Bethesda)">
        <title>Hybrid Assembly of the Genome of the Entomopathogenic Nematode Steinernema carpocapsae Identifies the X-Chromosome.</title>
        <authorList>
            <person name="Serra L."/>
            <person name="Macchietto M."/>
            <person name="Macias-Munoz A."/>
            <person name="McGill C.J."/>
            <person name="Rodriguez I.M."/>
            <person name="Rodriguez B."/>
            <person name="Murad R."/>
            <person name="Mortazavi A."/>
        </authorList>
    </citation>
    <scope>NUCLEOTIDE SEQUENCE [LARGE SCALE GENOMIC DNA]</scope>
    <source>
        <strain evidence="6 7">ALL</strain>
    </source>
</reference>
<comment type="caution">
    <text evidence="6">The sequence shown here is derived from an EMBL/GenBank/DDBJ whole genome shotgun (WGS) entry which is preliminary data.</text>
</comment>
<evidence type="ECO:0000313" key="7">
    <source>
        <dbReference type="Proteomes" id="UP000298663"/>
    </source>
</evidence>